<evidence type="ECO:0000256" key="2">
    <source>
        <dbReference type="ARBA" id="ARBA00019989"/>
    </source>
</evidence>
<dbReference type="PANTHER" id="PTHR12773:SF0">
    <property type="entry name" value="MULTIFUNCTIONAL METHYLTRANSFERASE SUBUNIT TRM112-LIKE PROTEIN"/>
    <property type="match status" value="1"/>
</dbReference>
<sequence length="133" mass="14857">PFPSLQMKLLTHNFLSSRFLKNVTTGYPLKLTIDEKKVVEAELDINFLKSVMVKIDYNVLYDVAKSVGEGENLPSPDSEIDVTSLTELQLNQLHRVLVCLDVVIGSLECPESGRVFPIRDGIPNLLVNEDEVS</sequence>
<accession>A0AAN5CPB0</accession>
<dbReference type="SUPFAM" id="SSF158997">
    <property type="entry name" value="Trm112p-like"/>
    <property type="match status" value="1"/>
</dbReference>
<organism evidence="4 5">
    <name type="scientific">Pristionchus mayeri</name>
    <dbReference type="NCBI Taxonomy" id="1317129"/>
    <lineage>
        <taxon>Eukaryota</taxon>
        <taxon>Metazoa</taxon>
        <taxon>Ecdysozoa</taxon>
        <taxon>Nematoda</taxon>
        <taxon>Chromadorea</taxon>
        <taxon>Rhabditida</taxon>
        <taxon>Rhabditina</taxon>
        <taxon>Diplogasteromorpha</taxon>
        <taxon>Diplogasteroidea</taxon>
        <taxon>Neodiplogasteridae</taxon>
        <taxon>Pristionchus</taxon>
    </lineage>
</organism>
<dbReference type="Gene3D" id="2.20.25.10">
    <property type="match status" value="1"/>
</dbReference>
<evidence type="ECO:0000256" key="1">
    <source>
        <dbReference type="ARBA" id="ARBA00007980"/>
    </source>
</evidence>
<proteinExistence type="inferred from homology"/>
<feature type="non-terminal residue" evidence="4">
    <location>
        <position position="1"/>
    </location>
</feature>
<evidence type="ECO:0000256" key="3">
    <source>
        <dbReference type="ARBA" id="ARBA00030516"/>
    </source>
</evidence>
<dbReference type="GO" id="GO:0046982">
    <property type="term" value="F:protein heterodimerization activity"/>
    <property type="evidence" value="ECO:0007669"/>
    <property type="project" value="InterPro"/>
</dbReference>
<dbReference type="AlphaFoldDB" id="A0AAN5CPB0"/>
<comment type="similarity">
    <text evidence="1">Belongs to the TRM112 family.</text>
</comment>
<dbReference type="GO" id="GO:0030488">
    <property type="term" value="P:tRNA methylation"/>
    <property type="evidence" value="ECO:0007669"/>
    <property type="project" value="TreeGrafter"/>
</dbReference>
<dbReference type="PANTHER" id="PTHR12773">
    <property type="entry name" value="UPF0315 PROTEIN-RELATED"/>
    <property type="match status" value="1"/>
</dbReference>
<dbReference type="Pfam" id="PF03966">
    <property type="entry name" value="Trm112p"/>
    <property type="match status" value="1"/>
</dbReference>
<gene>
    <name evidence="4" type="ORF">PMAYCL1PPCAC_18278</name>
</gene>
<reference evidence="5" key="1">
    <citation type="submission" date="2022-10" db="EMBL/GenBank/DDBJ databases">
        <title>Genome assembly of Pristionchus species.</title>
        <authorList>
            <person name="Yoshida K."/>
            <person name="Sommer R.J."/>
        </authorList>
    </citation>
    <scope>NUCLEOTIDE SEQUENCE [LARGE SCALE GENOMIC DNA]</scope>
    <source>
        <strain evidence="5">RS5460</strain>
    </source>
</reference>
<keyword evidence="5" id="KW-1185">Reference proteome</keyword>
<name>A0AAN5CPB0_9BILA</name>
<evidence type="ECO:0000313" key="4">
    <source>
        <dbReference type="EMBL" id="GMR48083.1"/>
    </source>
</evidence>
<dbReference type="Proteomes" id="UP001328107">
    <property type="component" value="Unassembled WGS sequence"/>
</dbReference>
<dbReference type="InterPro" id="IPR005651">
    <property type="entry name" value="Trm112-like"/>
</dbReference>
<dbReference type="EMBL" id="BTRK01000004">
    <property type="protein sequence ID" value="GMR48083.1"/>
    <property type="molecule type" value="Genomic_DNA"/>
</dbReference>
<evidence type="ECO:0000313" key="5">
    <source>
        <dbReference type="Proteomes" id="UP001328107"/>
    </source>
</evidence>
<dbReference type="InterPro" id="IPR039127">
    <property type="entry name" value="Trm112"/>
</dbReference>
<comment type="caution">
    <text evidence="4">The sequence shown here is derived from an EMBL/GenBank/DDBJ whole genome shotgun (WGS) entry which is preliminary data.</text>
</comment>
<protein>
    <recommendedName>
        <fullName evidence="2">Multifunctional methyltransferase subunit TRM112-like protein</fullName>
    </recommendedName>
    <alternativeName>
        <fullName evidence="3">tRNA methyltransferase 112 homolog</fullName>
    </alternativeName>
</protein>
<dbReference type="GO" id="GO:0070476">
    <property type="term" value="P:rRNA (guanine-N7)-methylation"/>
    <property type="evidence" value="ECO:0007669"/>
    <property type="project" value="TreeGrafter"/>
</dbReference>